<proteinExistence type="inferred from homology"/>
<comment type="subcellular location">
    <subcellularLocation>
        <location evidence="1">Membrane</location>
        <topology evidence="1">Single-pass membrane protein</topology>
    </subcellularLocation>
</comment>
<comment type="similarity">
    <text evidence="7">Belongs to the cytochrome P450 family.</text>
</comment>
<dbReference type="EMBL" id="BSYO01000011">
    <property type="protein sequence ID" value="GMH11781.1"/>
    <property type="molecule type" value="Genomic_DNA"/>
</dbReference>
<evidence type="ECO:0000256" key="3">
    <source>
        <dbReference type="ARBA" id="ARBA00022723"/>
    </source>
</evidence>
<evidence type="ECO:0000256" key="4">
    <source>
        <dbReference type="ARBA" id="ARBA00022989"/>
    </source>
</evidence>
<sequence>MEIARSKDPRELLKWDDIQKMKYSWNVACEAMRLMPPLQGTFREAIHDFTYAGFFVPKGWKLYWSVYSTHMDHEYFSNPEKFDPTRFEGDGPAPHTYVPFGGGPRMCPGKEYARLEILVFMHNIVRRFKWEKVLPKEKIIANPMPIPENGLPVRLVPHHL</sequence>
<evidence type="ECO:0000256" key="6">
    <source>
        <dbReference type="PIRSR" id="PIRSR602401-1"/>
    </source>
</evidence>
<evidence type="ECO:0008006" key="10">
    <source>
        <dbReference type="Google" id="ProtNLM"/>
    </source>
</evidence>
<keyword evidence="5 6" id="KW-0408">Iron</keyword>
<dbReference type="PROSITE" id="PS00086">
    <property type="entry name" value="CYTOCHROME_P450"/>
    <property type="match status" value="1"/>
</dbReference>
<comment type="cofactor">
    <cofactor evidence="6">
        <name>heme</name>
        <dbReference type="ChEBI" id="CHEBI:30413"/>
    </cofactor>
</comment>
<dbReference type="Proteomes" id="UP001279734">
    <property type="component" value="Unassembled WGS sequence"/>
</dbReference>
<evidence type="ECO:0000256" key="5">
    <source>
        <dbReference type="ARBA" id="ARBA00023004"/>
    </source>
</evidence>
<dbReference type="GO" id="GO:0016125">
    <property type="term" value="P:sterol metabolic process"/>
    <property type="evidence" value="ECO:0007669"/>
    <property type="project" value="TreeGrafter"/>
</dbReference>
<evidence type="ECO:0000256" key="7">
    <source>
        <dbReference type="RuleBase" id="RU000461"/>
    </source>
</evidence>
<name>A0AAD3SJI3_NEPGR</name>
<dbReference type="Gene3D" id="1.10.630.10">
    <property type="entry name" value="Cytochrome P450"/>
    <property type="match status" value="1"/>
</dbReference>
<dbReference type="GO" id="GO:0005506">
    <property type="term" value="F:iron ion binding"/>
    <property type="evidence" value="ECO:0007669"/>
    <property type="project" value="InterPro"/>
</dbReference>
<evidence type="ECO:0000313" key="9">
    <source>
        <dbReference type="Proteomes" id="UP001279734"/>
    </source>
</evidence>
<dbReference type="PANTHER" id="PTHR24286:SF381">
    <property type="entry name" value="BETA-AMYRIN 28-OXIDASE"/>
    <property type="match status" value="1"/>
</dbReference>
<evidence type="ECO:0000313" key="8">
    <source>
        <dbReference type="EMBL" id="GMH11781.1"/>
    </source>
</evidence>
<keyword evidence="4" id="KW-0472">Membrane</keyword>
<dbReference type="InterPro" id="IPR036396">
    <property type="entry name" value="Cyt_P450_sf"/>
</dbReference>
<keyword evidence="4" id="KW-1133">Transmembrane helix</keyword>
<dbReference type="InterPro" id="IPR001128">
    <property type="entry name" value="Cyt_P450"/>
</dbReference>
<dbReference type="GO" id="GO:0004497">
    <property type="term" value="F:monooxygenase activity"/>
    <property type="evidence" value="ECO:0007669"/>
    <property type="project" value="UniProtKB-KW"/>
</dbReference>
<organism evidence="8 9">
    <name type="scientific">Nepenthes gracilis</name>
    <name type="common">Slender pitcher plant</name>
    <dbReference type="NCBI Taxonomy" id="150966"/>
    <lineage>
        <taxon>Eukaryota</taxon>
        <taxon>Viridiplantae</taxon>
        <taxon>Streptophyta</taxon>
        <taxon>Embryophyta</taxon>
        <taxon>Tracheophyta</taxon>
        <taxon>Spermatophyta</taxon>
        <taxon>Magnoliopsida</taxon>
        <taxon>eudicotyledons</taxon>
        <taxon>Gunneridae</taxon>
        <taxon>Pentapetalae</taxon>
        <taxon>Caryophyllales</taxon>
        <taxon>Nepenthaceae</taxon>
        <taxon>Nepenthes</taxon>
    </lineage>
</organism>
<keyword evidence="7" id="KW-0560">Oxidoreductase</keyword>
<reference evidence="8" key="1">
    <citation type="submission" date="2023-05" db="EMBL/GenBank/DDBJ databases">
        <title>Nepenthes gracilis genome sequencing.</title>
        <authorList>
            <person name="Fukushima K."/>
        </authorList>
    </citation>
    <scope>NUCLEOTIDE SEQUENCE</scope>
    <source>
        <strain evidence="8">SING2019-196</strain>
    </source>
</reference>
<dbReference type="PANTHER" id="PTHR24286">
    <property type="entry name" value="CYTOCHROME P450 26"/>
    <property type="match status" value="1"/>
</dbReference>
<keyword evidence="2" id="KW-0812">Transmembrane</keyword>
<dbReference type="InterPro" id="IPR017972">
    <property type="entry name" value="Cyt_P450_CS"/>
</dbReference>
<dbReference type="AlphaFoldDB" id="A0AAD3SJI3"/>
<gene>
    <name evidence="8" type="ORF">Nepgr_013622</name>
</gene>
<dbReference type="GO" id="GO:0020037">
    <property type="term" value="F:heme binding"/>
    <property type="evidence" value="ECO:0007669"/>
    <property type="project" value="InterPro"/>
</dbReference>
<accession>A0AAD3SJI3</accession>
<dbReference type="PRINTS" id="PR00463">
    <property type="entry name" value="EP450I"/>
</dbReference>
<dbReference type="GO" id="GO:0016705">
    <property type="term" value="F:oxidoreductase activity, acting on paired donors, with incorporation or reduction of molecular oxygen"/>
    <property type="evidence" value="ECO:0007669"/>
    <property type="project" value="InterPro"/>
</dbReference>
<keyword evidence="9" id="KW-1185">Reference proteome</keyword>
<comment type="caution">
    <text evidence="8">The sequence shown here is derived from an EMBL/GenBank/DDBJ whole genome shotgun (WGS) entry which is preliminary data.</text>
</comment>
<keyword evidence="7" id="KW-0503">Monooxygenase</keyword>
<evidence type="ECO:0000256" key="2">
    <source>
        <dbReference type="ARBA" id="ARBA00022692"/>
    </source>
</evidence>
<dbReference type="Pfam" id="PF00067">
    <property type="entry name" value="p450"/>
    <property type="match status" value="1"/>
</dbReference>
<feature type="binding site" description="axial binding residue" evidence="6">
    <location>
        <position position="107"/>
    </location>
    <ligand>
        <name>heme</name>
        <dbReference type="ChEBI" id="CHEBI:30413"/>
    </ligand>
    <ligandPart>
        <name>Fe</name>
        <dbReference type="ChEBI" id="CHEBI:18248"/>
    </ligandPart>
</feature>
<evidence type="ECO:0000256" key="1">
    <source>
        <dbReference type="ARBA" id="ARBA00004167"/>
    </source>
</evidence>
<dbReference type="InterPro" id="IPR002401">
    <property type="entry name" value="Cyt_P450_E_grp-I"/>
</dbReference>
<keyword evidence="3 6" id="KW-0479">Metal-binding</keyword>
<dbReference type="SUPFAM" id="SSF48264">
    <property type="entry name" value="Cytochrome P450"/>
    <property type="match status" value="1"/>
</dbReference>
<dbReference type="GO" id="GO:0016020">
    <property type="term" value="C:membrane"/>
    <property type="evidence" value="ECO:0007669"/>
    <property type="project" value="UniProtKB-SubCell"/>
</dbReference>
<keyword evidence="6 7" id="KW-0349">Heme</keyword>
<protein>
    <recommendedName>
        <fullName evidence="10">Cytochrome P450</fullName>
    </recommendedName>
</protein>